<organism evidence="2 3">
    <name type="scientific">Chryseobacterium soli</name>
    <dbReference type="NCBI Taxonomy" id="445961"/>
    <lineage>
        <taxon>Bacteria</taxon>
        <taxon>Pseudomonadati</taxon>
        <taxon>Bacteroidota</taxon>
        <taxon>Flavobacteriia</taxon>
        <taxon>Flavobacteriales</taxon>
        <taxon>Weeksellaceae</taxon>
        <taxon>Chryseobacterium group</taxon>
        <taxon>Chryseobacterium</taxon>
    </lineage>
</organism>
<sequence length="198" mass="22621">MSRYNINVKELIRQHFPFKLGFATQAVADKLFNGFDDLQVLPTYNELTKVSVMGTPVWDFIDLRPSYIEGTGEQFGGYSFPLETTIEPIRPKKIVETDIFGRDGNVEELIALDDWQLTIRGLIINYESTDYPEQKVKELQRICELKTSLLECEGALLTMLGIHYMSIHKLTLTPSIGYSHIQAFEIEAKSKIPFIITP</sequence>
<dbReference type="RefSeq" id="WP_034710889.1">
    <property type="nucleotide sequence ID" value="NZ_JPRH01000003.1"/>
</dbReference>
<gene>
    <name evidence="2" type="ORF">IW15_10160</name>
</gene>
<evidence type="ECO:0000259" key="1">
    <source>
        <dbReference type="Pfam" id="PF19512"/>
    </source>
</evidence>
<dbReference type="EMBL" id="JPRH01000003">
    <property type="protein sequence ID" value="KFF13116.1"/>
    <property type="molecule type" value="Genomic_DNA"/>
</dbReference>
<dbReference type="OrthoDB" id="1351182at2"/>
<proteinExistence type="predicted"/>
<evidence type="ECO:0000313" key="3">
    <source>
        <dbReference type="Proteomes" id="UP000028705"/>
    </source>
</evidence>
<evidence type="ECO:0000313" key="2">
    <source>
        <dbReference type="EMBL" id="KFF13116.1"/>
    </source>
</evidence>
<dbReference type="AlphaFoldDB" id="A0A086A8V2"/>
<dbReference type="Pfam" id="PF19512">
    <property type="entry name" value="DUF6046"/>
    <property type="match status" value="1"/>
</dbReference>
<comment type="caution">
    <text evidence="2">The sequence shown here is derived from an EMBL/GenBank/DDBJ whole genome shotgun (WGS) entry which is preliminary data.</text>
</comment>
<feature type="domain" description="DUF6046" evidence="1">
    <location>
        <begin position="80"/>
        <end position="191"/>
    </location>
</feature>
<accession>A0A086A8V2</accession>
<dbReference type="Proteomes" id="UP000028705">
    <property type="component" value="Unassembled WGS sequence"/>
</dbReference>
<name>A0A086A8V2_9FLAO</name>
<protein>
    <recommendedName>
        <fullName evidence="1">DUF6046 domain-containing protein</fullName>
    </recommendedName>
</protein>
<dbReference type="eggNOG" id="ENOG50339MF">
    <property type="taxonomic scope" value="Bacteria"/>
</dbReference>
<reference evidence="2 3" key="1">
    <citation type="submission" date="2014-07" db="EMBL/GenBank/DDBJ databases">
        <title>Genome of Chryseobacterium soli DSM 19298.</title>
        <authorList>
            <person name="Stropko S.J."/>
            <person name="Pipes S.E."/>
            <person name="Newman J."/>
        </authorList>
    </citation>
    <scope>NUCLEOTIDE SEQUENCE [LARGE SCALE GENOMIC DNA]</scope>
    <source>
        <strain evidence="2 3">DSM 19298</strain>
    </source>
</reference>
<dbReference type="STRING" id="445961.IW15_10160"/>
<dbReference type="InterPro" id="IPR046109">
    <property type="entry name" value="DUF6046"/>
</dbReference>
<keyword evidence="3" id="KW-1185">Reference proteome</keyword>